<proteinExistence type="predicted"/>
<name>A0A0C9T5S7_PAXIN</name>
<accession>A0A0C9T5S7</accession>
<evidence type="ECO:0000313" key="1">
    <source>
        <dbReference type="EMBL" id="KIJ06633.1"/>
    </source>
</evidence>
<keyword evidence="2" id="KW-1185">Reference proteome</keyword>
<organism evidence="1 2">
    <name type="scientific">Paxillus involutus ATCC 200175</name>
    <dbReference type="NCBI Taxonomy" id="664439"/>
    <lineage>
        <taxon>Eukaryota</taxon>
        <taxon>Fungi</taxon>
        <taxon>Dikarya</taxon>
        <taxon>Basidiomycota</taxon>
        <taxon>Agaricomycotina</taxon>
        <taxon>Agaricomycetes</taxon>
        <taxon>Agaricomycetidae</taxon>
        <taxon>Boletales</taxon>
        <taxon>Paxilineae</taxon>
        <taxon>Paxillaceae</taxon>
        <taxon>Paxillus</taxon>
    </lineage>
</organism>
<dbReference type="HOGENOM" id="CLU_1300063_0_0_1"/>
<reference evidence="1 2" key="1">
    <citation type="submission" date="2014-06" db="EMBL/GenBank/DDBJ databases">
        <authorList>
            <consortium name="DOE Joint Genome Institute"/>
            <person name="Kuo A."/>
            <person name="Kohler A."/>
            <person name="Nagy L.G."/>
            <person name="Floudas D."/>
            <person name="Copeland A."/>
            <person name="Barry K.W."/>
            <person name="Cichocki N."/>
            <person name="Veneault-Fourrey C."/>
            <person name="LaButti K."/>
            <person name="Lindquist E.A."/>
            <person name="Lipzen A."/>
            <person name="Lundell T."/>
            <person name="Morin E."/>
            <person name="Murat C."/>
            <person name="Sun H."/>
            <person name="Tunlid A."/>
            <person name="Henrissat B."/>
            <person name="Grigoriev I.V."/>
            <person name="Hibbett D.S."/>
            <person name="Martin F."/>
            <person name="Nordberg H.P."/>
            <person name="Cantor M.N."/>
            <person name="Hua S.X."/>
        </authorList>
    </citation>
    <scope>NUCLEOTIDE SEQUENCE [LARGE SCALE GENOMIC DNA]</scope>
    <source>
        <strain evidence="1 2">ATCC 200175</strain>
    </source>
</reference>
<reference evidence="2" key="2">
    <citation type="submission" date="2015-01" db="EMBL/GenBank/DDBJ databases">
        <title>Evolutionary Origins and Diversification of the Mycorrhizal Mutualists.</title>
        <authorList>
            <consortium name="DOE Joint Genome Institute"/>
            <consortium name="Mycorrhizal Genomics Consortium"/>
            <person name="Kohler A."/>
            <person name="Kuo A."/>
            <person name="Nagy L.G."/>
            <person name="Floudas D."/>
            <person name="Copeland A."/>
            <person name="Barry K.W."/>
            <person name="Cichocki N."/>
            <person name="Veneault-Fourrey C."/>
            <person name="LaButti K."/>
            <person name="Lindquist E.A."/>
            <person name="Lipzen A."/>
            <person name="Lundell T."/>
            <person name="Morin E."/>
            <person name="Murat C."/>
            <person name="Riley R."/>
            <person name="Ohm R."/>
            <person name="Sun H."/>
            <person name="Tunlid A."/>
            <person name="Henrissat B."/>
            <person name="Grigoriev I.V."/>
            <person name="Hibbett D.S."/>
            <person name="Martin F."/>
        </authorList>
    </citation>
    <scope>NUCLEOTIDE SEQUENCE [LARGE SCALE GENOMIC DNA]</scope>
    <source>
        <strain evidence="2">ATCC 200175</strain>
    </source>
</reference>
<dbReference type="EMBL" id="KN820232">
    <property type="protein sequence ID" value="KIJ06633.1"/>
    <property type="molecule type" value="Genomic_DNA"/>
</dbReference>
<sequence>MEDTGSPLKWRHLHAKDISDLSGILQWTGDQHGGQAKGLGLHLRRLSQQLPDRYDLHQPHRKISELDEYDHLCRVFRLCAVHVLRNIKICSVDESVKNMMRSLICIEHRDFEGTLQRIQANGGKAGSDWVEDKVRSRFALPGICWSLSYIPRIVWKNGDSNSNIIEALHSDVNSEGRHCSLVSGVKKGFHFDLMKSQSLKVWLSQIAPTPLD</sequence>
<protein>
    <submittedName>
        <fullName evidence="1">Uncharacterized protein</fullName>
    </submittedName>
</protein>
<evidence type="ECO:0000313" key="2">
    <source>
        <dbReference type="Proteomes" id="UP000053647"/>
    </source>
</evidence>
<dbReference type="AlphaFoldDB" id="A0A0C9T5S7"/>
<dbReference type="Proteomes" id="UP000053647">
    <property type="component" value="Unassembled WGS sequence"/>
</dbReference>
<dbReference type="OrthoDB" id="3246731at2759"/>
<gene>
    <name evidence="1" type="ORF">PAXINDRAFT_20171</name>
</gene>